<dbReference type="Pfam" id="PF13515">
    <property type="entry name" value="FUSC_2"/>
    <property type="match status" value="1"/>
</dbReference>
<dbReference type="GO" id="GO:0016020">
    <property type="term" value="C:membrane"/>
    <property type="evidence" value="ECO:0007669"/>
    <property type="project" value="UniProtKB-SubCell"/>
</dbReference>
<evidence type="ECO:0000259" key="7">
    <source>
        <dbReference type="Pfam" id="PF10334"/>
    </source>
</evidence>
<organism evidence="10 11">
    <name type="scientific">Boletus edulis BED1</name>
    <dbReference type="NCBI Taxonomy" id="1328754"/>
    <lineage>
        <taxon>Eukaryota</taxon>
        <taxon>Fungi</taxon>
        <taxon>Dikarya</taxon>
        <taxon>Basidiomycota</taxon>
        <taxon>Agaricomycotina</taxon>
        <taxon>Agaricomycetes</taxon>
        <taxon>Agaricomycetidae</taxon>
        <taxon>Boletales</taxon>
        <taxon>Boletineae</taxon>
        <taxon>Boletaceae</taxon>
        <taxon>Boletoideae</taxon>
        <taxon>Boletus</taxon>
    </lineage>
</organism>
<evidence type="ECO:0000256" key="2">
    <source>
        <dbReference type="ARBA" id="ARBA00022692"/>
    </source>
</evidence>
<dbReference type="EMBL" id="WHUW01000045">
    <property type="protein sequence ID" value="KAF8431957.1"/>
    <property type="molecule type" value="Genomic_DNA"/>
</dbReference>
<evidence type="ECO:0000256" key="3">
    <source>
        <dbReference type="ARBA" id="ARBA00022989"/>
    </source>
</evidence>
<evidence type="ECO:0000256" key="5">
    <source>
        <dbReference type="SAM" id="MobiDB-lite"/>
    </source>
</evidence>
<dbReference type="Pfam" id="PF10334">
    <property type="entry name" value="BRE4"/>
    <property type="match status" value="1"/>
</dbReference>
<sequence length="1117" mass="125659">MSDDHQRDRYRSLRHVQASVPDFSDSTSTLQPDPFNGGDKTKETLSVNSKPLWSSVNLPPTLQWIPANWSWSKWKPVLRSALVAWICLVLFLIPTTLNLMGQAAFLIIIASFLLPPSEPFIVMLQRELSILIFAASGWAWSCLGIKVAYIARSTKDPTASLADIMAGQYIEPIPTIIMAVFLFIGSFVFMYIKSRMPPGPLTFAYLFSCMLCMDMSLTIAALYPYPYYTIGGIVVLPLVIHGAVSLILSLCFFPTAGSATFITRLQDVLSSLASATKEHRQRLQQDVTASDFTASPIVTAVRKAEGALAVLSSAVRLLKFDIIYSRFAPTDYTRLHSLTRGLIVKAGGMSAYHTLINPTRESCPFTRVTSIAATPAFTSPSPSRPQSPGHEQQLANIEKVNGGATRHPYHRYHDTTHPHPRRRVPLRQTPFHHSTLSQSSLPHSELSRARRMESPVGVFECLHYLNLEATHLYPPESEAHAARANELLSNSCHDLLQSCEHGLEGVCDWLNSVRTNFFDPWMSRREEERRTRTDRIKKYEDLYHKLSLNLNEFIDNKRFTVLDPYRVMFTSADDTMMEPEVPSHRHLFHCYVYQYHLMQFAKSVQDMLSEIIRLETEREAPRVWFPKIHWYQTWEGPSEMMENDDDENPDMVPGMEPASLTDLGQAVRRDPDALPPRNALERSANWLYHLAKKIGGGNFLFALKAAILTILLSLPSFFGSSAAFANENKFAWAVVMAQLTGSRFRGDTTFGFIARIFSTFVGGLIAAVVWFVYVSAGTGKGNPFGLAAVCFVCFPLFFFFRLYWPGAPMINLIIWVTAALVLGYSYEDTHLALTSSPGYGIAIAWKRMVLVIAGVFAAGIFSFLPPVMTIRLYERKALATTIANIGSVYCSIISFANTRREGETAVIDQHLLAILNKLKRSIMLKENAVYEFSLRGKWPAERYHRILELQIQISNLLSHLTSVSEQMEPAWAHAFLRRTRLSDADFQGDVLAVISLISSSLRTGDPLPQVTPCPLLNRFIDHRHGLNIVHEESEEDFGLPKLLTEETLESLQYMNFCVGVSITYSIVIRLDQLMRAVKELVGEQYHIVGLGLPLHYRRARGVEMLSPAMTLTESNTS</sequence>
<feature type="compositionally biased region" description="Polar residues" evidence="5">
    <location>
        <begin position="431"/>
        <end position="442"/>
    </location>
</feature>
<feature type="transmembrane region" description="Helical" evidence="6">
    <location>
        <begin position="169"/>
        <end position="191"/>
    </location>
</feature>
<evidence type="ECO:0000313" key="11">
    <source>
        <dbReference type="Proteomes" id="UP001194468"/>
    </source>
</evidence>
<evidence type="ECO:0000259" key="8">
    <source>
        <dbReference type="Pfam" id="PF10337"/>
    </source>
</evidence>
<feature type="transmembrane region" description="Helical" evidence="6">
    <location>
        <begin position="99"/>
        <end position="116"/>
    </location>
</feature>
<name>A0AAD4BJQ2_BOLED</name>
<dbReference type="AlphaFoldDB" id="A0AAD4BJQ2"/>
<feature type="transmembrane region" description="Helical" evidence="6">
    <location>
        <begin position="76"/>
        <end position="93"/>
    </location>
</feature>
<reference evidence="10" key="2">
    <citation type="journal article" date="2020" name="Nat. Commun.">
        <title>Large-scale genome sequencing of mycorrhizal fungi provides insights into the early evolution of symbiotic traits.</title>
        <authorList>
            <person name="Miyauchi S."/>
            <person name="Kiss E."/>
            <person name="Kuo A."/>
            <person name="Drula E."/>
            <person name="Kohler A."/>
            <person name="Sanchez-Garcia M."/>
            <person name="Morin E."/>
            <person name="Andreopoulos B."/>
            <person name="Barry K.W."/>
            <person name="Bonito G."/>
            <person name="Buee M."/>
            <person name="Carver A."/>
            <person name="Chen C."/>
            <person name="Cichocki N."/>
            <person name="Clum A."/>
            <person name="Culley D."/>
            <person name="Crous P.W."/>
            <person name="Fauchery L."/>
            <person name="Girlanda M."/>
            <person name="Hayes R.D."/>
            <person name="Keri Z."/>
            <person name="LaButti K."/>
            <person name="Lipzen A."/>
            <person name="Lombard V."/>
            <person name="Magnuson J."/>
            <person name="Maillard F."/>
            <person name="Murat C."/>
            <person name="Nolan M."/>
            <person name="Ohm R.A."/>
            <person name="Pangilinan J."/>
            <person name="Pereira M.F."/>
            <person name="Perotto S."/>
            <person name="Peter M."/>
            <person name="Pfister S."/>
            <person name="Riley R."/>
            <person name="Sitrit Y."/>
            <person name="Stielow J.B."/>
            <person name="Szollosi G."/>
            <person name="Zifcakova L."/>
            <person name="Stursova M."/>
            <person name="Spatafora J.W."/>
            <person name="Tedersoo L."/>
            <person name="Vaario L.M."/>
            <person name="Yamada A."/>
            <person name="Yan M."/>
            <person name="Wang P."/>
            <person name="Xu J."/>
            <person name="Bruns T."/>
            <person name="Baldrian P."/>
            <person name="Vilgalys R."/>
            <person name="Dunand C."/>
            <person name="Henrissat B."/>
            <person name="Grigoriev I.V."/>
            <person name="Hibbett D."/>
            <person name="Nagy L.G."/>
            <person name="Martin F.M."/>
        </authorList>
    </citation>
    <scope>NUCLEOTIDE SEQUENCE</scope>
    <source>
        <strain evidence="10">BED1</strain>
    </source>
</reference>
<dbReference type="InterPro" id="IPR018820">
    <property type="entry name" value="BRE4-related_DUF2421"/>
</dbReference>
<feature type="transmembrane region" description="Helical" evidence="6">
    <location>
        <begin position="809"/>
        <end position="826"/>
    </location>
</feature>
<keyword evidence="3 6" id="KW-1133">Transmembrane helix</keyword>
<comment type="subcellular location">
    <subcellularLocation>
        <location evidence="1">Membrane</location>
        <topology evidence="1">Multi-pass membrane protein</topology>
    </subcellularLocation>
</comment>
<comment type="caution">
    <text evidence="10">The sequence shown here is derived from an EMBL/GenBank/DDBJ whole genome shotgun (WGS) entry which is preliminary data.</text>
</comment>
<gene>
    <name evidence="10" type="ORF">L210DRAFT_870164</name>
</gene>
<evidence type="ECO:0000256" key="6">
    <source>
        <dbReference type="SAM" id="Phobius"/>
    </source>
</evidence>
<feature type="region of interest" description="Disordered" evidence="5">
    <location>
        <begin position="1"/>
        <end position="43"/>
    </location>
</feature>
<feature type="transmembrane region" description="Helical" evidence="6">
    <location>
        <begin position="229"/>
        <end position="253"/>
    </location>
</feature>
<reference evidence="10" key="1">
    <citation type="submission" date="2019-10" db="EMBL/GenBank/DDBJ databases">
        <authorList>
            <consortium name="DOE Joint Genome Institute"/>
            <person name="Kuo A."/>
            <person name="Miyauchi S."/>
            <person name="Kiss E."/>
            <person name="Drula E."/>
            <person name="Kohler A."/>
            <person name="Sanchez-Garcia M."/>
            <person name="Andreopoulos B."/>
            <person name="Barry K.W."/>
            <person name="Bonito G."/>
            <person name="Buee M."/>
            <person name="Carver A."/>
            <person name="Chen C."/>
            <person name="Cichocki N."/>
            <person name="Clum A."/>
            <person name="Culley D."/>
            <person name="Crous P.W."/>
            <person name="Fauchery L."/>
            <person name="Girlanda M."/>
            <person name="Hayes R."/>
            <person name="Keri Z."/>
            <person name="LaButti K."/>
            <person name="Lipzen A."/>
            <person name="Lombard V."/>
            <person name="Magnuson J."/>
            <person name="Maillard F."/>
            <person name="Morin E."/>
            <person name="Murat C."/>
            <person name="Nolan M."/>
            <person name="Ohm R."/>
            <person name="Pangilinan J."/>
            <person name="Pereira M."/>
            <person name="Perotto S."/>
            <person name="Peter M."/>
            <person name="Riley R."/>
            <person name="Sitrit Y."/>
            <person name="Stielow B."/>
            <person name="Szollosi G."/>
            <person name="Zifcakova L."/>
            <person name="Stursova M."/>
            <person name="Spatafora J.W."/>
            <person name="Tedersoo L."/>
            <person name="Vaario L.-M."/>
            <person name="Yamada A."/>
            <person name="Yan M."/>
            <person name="Wang P."/>
            <person name="Xu J."/>
            <person name="Bruns T."/>
            <person name="Baldrian P."/>
            <person name="Vilgalys R."/>
            <person name="Henrissat B."/>
            <person name="Grigoriev I.V."/>
            <person name="Hibbett D."/>
            <person name="Nagy L.G."/>
            <person name="Martin F.M."/>
        </authorList>
    </citation>
    <scope>NUCLEOTIDE SEQUENCE</scope>
    <source>
        <strain evidence="10">BED1</strain>
    </source>
</reference>
<evidence type="ECO:0000313" key="10">
    <source>
        <dbReference type="EMBL" id="KAF8431957.1"/>
    </source>
</evidence>
<keyword evidence="11" id="KW-1185">Reference proteome</keyword>
<feature type="transmembrane region" description="Helical" evidence="6">
    <location>
        <begin position="752"/>
        <end position="772"/>
    </location>
</feature>
<dbReference type="PANTHER" id="PTHR37994">
    <property type="entry name" value="ARAE_2_N DOMAIN-CONTAINING PROTEIN-RELATED"/>
    <property type="match status" value="1"/>
</dbReference>
<feature type="region of interest" description="Disordered" evidence="5">
    <location>
        <begin position="410"/>
        <end position="448"/>
    </location>
</feature>
<keyword evidence="4 6" id="KW-0472">Membrane</keyword>
<feature type="transmembrane region" description="Helical" evidence="6">
    <location>
        <begin position="699"/>
        <end position="718"/>
    </location>
</feature>
<accession>A0AAD4BJQ2</accession>
<feature type="domain" description="Putative ER transporter 6TM N-terminal" evidence="8">
    <location>
        <begin position="64"/>
        <end position="562"/>
    </location>
</feature>
<proteinExistence type="predicted"/>
<dbReference type="InterPro" id="IPR049453">
    <property type="entry name" value="Memb_transporter_dom"/>
</dbReference>
<dbReference type="Pfam" id="PF10337">
    <property type="entry name" value="ArAE_2_N"/>
    <property type="match status" value="1"/>
</dbReference>
<feature type="transmembrane region" description="Helical" evidence="6">
    <location>
        <begin position="847"/>
        <end position="865"/>
    </location>
</feature>
<dbReference type="Proteomes" id="UP001194468">
    <property type="component" value="Unassembled WGS sequence"/>
</dbReference>
<evidence type="ECO:0000256" key="1">
    <source>
        <dbReference type="ARBA" id="ARBA00004141"/>
    </source>
</evidence>
<feature type="transmembrane region" description="Helical" evidence="6">
    <location>
        <begin position="784"/>
        <end position="803"/>
    </location>
</feature>
<feature type="transmembrane region" description="Helical" evidence="6">
    <location>
        <begin position="128"/>
        <end position="149"/>
    </location>
</feature>
<feature type="compositionally biased region" description="Basic and acidic residues" evidence="5">
    <location>
        <begin position="1"/>
        <end position="11"/>
    </location>
</feature>
<protein>
    <recommendedName>
        <fullName evidence="12">ER transporter 6TM N-terminal domain-containing protein</fullName>
    </recommendedName>
</protein>
<evidence type="ECO:0000259" key="9">
    <source>
        <dbReference type="Pfam" id="PF13515"/>
    </source>
</evidence>
<dbReference type="PANTHER" id="PTHR37994:SF1">
    <property type="entry name" value="ER TRANSPORTER 6TM N-TERMINAL DOMAIN-CONTAINING PROTEIN"/>
    <property type="match status" value="1"/>
</dbReference>
<dbReference type="InterPro" id="IPR018823">
    <property type="entry name" value="ArAE_2_N"/>
</dbReference>
<keyword evidence="2 6" id="KW-0812">Transmembrane</keyword>
<feature type="transmembrane region" description="Helical" evidence="6">
    <location>
        <begin position="203"/>
        <end position="223"/>
    </location>
</feature>
<feature type="domain" description="Integral membrane bound transporter" evidence="9">
    <location>
        <begin position="726"/>
        <end position="858"/>
    </location>
</feature>
<evidence type="ECO:0000256" key="4">
    <source>
        <dbReference type="ARBA" id="ARBA00023136"/>
    </source>
</evidence>
<feature type="domain" description="DUF2421" evidence="7">
    <location>
        <begin position="870"/>
        <end position="1085"/>
    </location>
</feature>
<evidence type="ECO:0008006" key="12">
    <source>
        <dbReference type="Google" id="ProtNLM"/>
    </source>
</evidence>